<comment type="caution">
    <text evidence="10">The sequence shown here is derived from an EMBL/GenBank/DDBJ whole genome shotgun (WGS) entry which is preliminary data.</text>
</comment>
<feature type="domain" description="SMC hinge" evidence="9">
    <location>
        <begin position="552"/>
        <end position="671"/>
    </location>
</feature>
<keyword evidence="4 7" id="KW-0067">ATP-binding</keyword>
<dbReference type="GO" id="GO:0006260">
    <property type="term" value="P:DNA replication"/>
    <property type="evidence" value="ECO:0007669"/>
    <property type="project" value="UniProtKB-UniRule"/>
</dbReference>
<dbReference type="Pfam" id="PF06470">
    <property type="entry name" value="SMC_hinge"/>
    <property type="match status" value="1"/>
</dbReference>
<dbReference type="GO" id="GO:0003677">
    <property type="term" value="F:DNA binding"/>
    <property type="evidence" value="ECO:0007669"/>
    <property type="project" value="UniProtKB-UniRule"/>
</dbReference>
<dbReference type="InterPro" id="IPR036277">
    <property type="entry name" value="SMC_hinge_sf"/>
</dbReference>
<dbReference type="InterPro" id="IPR024704">
    <property type="entry name" value="SMC"/>
</dbReference>
<reference evidence="10 11" key="1">
    <citation type="submission" date="2012-09" db="EMBL/GenBank/DDBJ databases">
        <title>The Genome Sequence of Alloiococcus otitis ATCC 51267.</title>
        <authorList>
            <consortium name="The Broad Institute Genome Sequencing Platform"/>
            <person name="Earl A."/>
            <person name="Ward D."/>
            <person name="Feldgarden M."/>
            <person name="Gevers D."/>
            <person name="Huys G."/>
            <person name="Walker B."/>
            <person name="Young S.K."/>
            <person name="Zeng Q."/>
            <person name="Gargeya S."/>
            <person name="Fitzgerald M."/>
            <person name="Haas B."/>
            <person name="Abouelleil A."/>
            <person name="Alvarado L."/>
            <person name="Arachchi H.M."/>
            <person name="Berlin A.M."/>
            <person name="Chapman S.B."/>
            <person name="Goldberg J."/>
            <person name="Griggs A."/>
            <person name="Gujja S."/>
            <person name="Hansen M."/>
            <person name="Howarth C."/>
            <person name="Imamovic A."/>
            <person name="Larimer J."/>
            <person name="McCowen C."/>
            <person name="Montmayeur A."/>
            <person name="Murphy C."/>
            <person name="Neiman D."/>
            <person name="Pearson M."/>
            <person name="Priest M."/>
            <person name="Roberts A."/>
            <person name="Saif S."/>
            <person name="Shea T."/>
            <person name="Sisk P."/>
            <person name="Sykes S."/>
            <person name="Wortman J."/>
            <person name="Nusbaum C."/>
            <person name="Birren B."/>
        </authorList>
    </citation>
    <scope>NUCLEOTIDE SEQUENCE [LARGE SCALE GENOMIC DNA]</scope>
    <source>
        <strain evidence="10 11">ATCC 51267</strain>
    </source>
</reference>
<dbReference type="GO" id="GO:0005524">
    <property type="term" value="F:ATP binding"/>
    <property type="evidence" value="ECO:0007669"/>
    <property type="project" value="UniProtKB-UniRule"/>
</dbReference>
<organism evidence="10 11">
    <name type="scientific">Alloiococcus otitis ATCC 51267</name>
    <dbReference type="NCBI Taxonomy" id="883081"/>
    <lineage>
        <taxon>Bacteria</taxon>
        <taxon>Bacillati</taxon>
        <taxon>Bacillota</taxon>
        <taxon>Bacilli</taxon>
        <taxon>Lactobacillales</taxon>
        <taxon>Carnobacteriaceae</taxon>
        <taxon>Alloiococcus</taxon>
    </lineage>
</organism>
<evidence type="ECO:0000256" key="1">
    <source>
        <dbReference type="ARBA" id="ARBA00004496"/>
    </source>
</evidence>
<evidence type="ECO:0000256" key="2">
    <source>
        <dbReference type="ARBA" id="ARBA00022490"/>
    </source>
</evidence>
<evidence type="ECO:0000259" key="9">
    <source>
        <dbReference type="SMART" id="SM00968"/>
    </source>
</evidence>
<dbReference type="FunFam" id="3.40.50.300:FF:000901">
    <property type="entry name" value="Chromosome partition protein Smc"/>
    <property type="match status" value="1"/>
</dbReference>
<dbReference type="Proteomes" id="UP000009875">
    <property type="component" value="Unassembled WGS sequence"/>
</dbReference>
<accession>K9E8L5</accession>
<keyword evidence="2 7" id="KW-0963">Cytoplasm</keyword>
<dbReference type="GO" id="GO:0005694">
    <property type="term" value="C:chromosome"/>
    <property type="evidence" value="ECO:0007669"/>
    <property type="project" value="InterPro"/>
</dbReference>
<evidence type="ECO:0000256" key="7">
    <source>
        <dbReference type="HAMAP-Rule" id="MF_01894"/>
    </source>
</evidence>
<feature type="region of interest" description="Disordered" evidence="8">
    <location>
        <begin position="736"/>
        <end position="756"/>
    </location>
</feature>
<keyword evidence="6 7" id="KW-0238">DNA-binding</keyword>
<keyword evidence="5 7" id="KW-0175">Coiled coil</keyword>
<comment type="function">
    <text evidence="7">Required for chromosome condensation and partitioning.</text>
</comment>
<dbReference type="InterPro" id="IPR027417">
    <property type="entry name" value="P-loop_NTPase"/>
</dbReference>
<comment type="similarity">
    <text evidence="7">Belongs to the SMC family.</text>
</comment>
<feature type="coiled-coil region" evidence="7">
    <location>
        <begin position="901"/>
        <end position="963"/>
    </location>
</feature>
<evidence type="ECO:0000256" key="6">
    <source>
        <dbReference type="ARBA" id="ARBA00023125"/>
    </source>
</evidence>
<feature type="binding site" evidence="7">
    <location>
        <begin position="66"/>
        <end position="73"/>
    </location>
    <ligand>
        <name>ATP</name>
        <dbReference type="ChEBI" id="CHEBI:30616"/>
    </ligand>
</feature>
<feature type="coiled-coil region" evidence="7">
    <location>
        <begin position="208"/>
        <end position="295"/>
    </location>
</feature>
<dbReference type="PANTHER" id="PTHR43977">
    <property type="entry name" value="STRUCTURAL MAINTENANCE OF CHROMOSOMES PROTEIN 3"/>
    <property type="match status" value="1"/>
</dbReference>
<evidence type="ECO:0000313" key="11">
    <source>
        <dbReference type="Proteomes" id="UP000009875"/>
    </source>
</evidence>
<dbReference type="eggNOG" id="COG1196">
    <property type="taxonomic scope" value="Bacteria"/>
</dbReference>
<dbReference type="HOGENOM" id="CLU_001042_2_2_9"/>
<dbReference type="Gene3D" id="3.40.50.300">
    <property type="entry name" value="P-loop containing nucleotide triphosphate hydrolases"/>
    <property type="match status" value="2"/>
</dbReference>
<protein>
    <recommendedName>
        <fullName evidence="7">Chromosome partition protein Smc</fullName>
    </recommendedName>
</protein>
<dbReference type="NCBIfam" id="TIGR02168">
    <property type="entry name" value="SMC_prok_B"/>
    <property type="match status" value="1"/>
</dbReference>
<dbReference type="Gene3D" id="1.20.1060.20">
    <property type="match status" value="1"/>
</dbReference>
<name>K9E8L5_9LACT</name>
<evidence type="ECO:0000256" key="8">
    <source>
        <dbReference type="SAM" id="MobiDB-lite"/>
    </source>
</evidence>
<evidence type="ECO:0000256" key="3">
    <source>
        <dbReference type="ARBA" id="ARBA00022741"/>
    </source>
</evidence>
<dbReference type="GO" id="GO:0016887">
    <property type="term" value="F:ATP hydrolysis activity"/>
    <property type="evidence" value="ECO:0007669"/>
    <property type="project" value="InterPro"/>
</dbReference>
<keyword evidence="3 7" id="KW-0547">Nucleotide-binding</keyword>
<proteinExistence type="inferred from homology"/>
<dbReference type="HAMAP" id="MF_01894">
    <property type="entry name" value="Smc_prok"/>
    <property type="match status" value="1"/>
</dbReference>
<evidence type="ECO:0000256" key="5">
    <source>
        <dbReference type="ARBA" id="ARBA00023054"/>
    </source>
</evidence>
<dbReference type="SUPFAM" id="SSF52540">
    <property type="entry name" value="P-loop containing nucleoside triphosphate hydrolases"/>
    <property type="match status" value="1"/>
</dbReference>
<dbReference type="GO" id="GO:0007062">
    <property type="term" value="P:sister chromatid cohesion"/>
    <property type="evidence" value="ECO:0007669"/>
    <property type="project" value="InterPro"/>
</dbReference>
<dbReference type="EMBL" id="AGXA01000029">
    <property type="protein sequence ID" value="EKU93013.1"/>
    <property type="molecule type" value="Genomic_DNA"/>
</dbReference>
<evidence type="ECO:0000256" key="4">
    <source>
        <dbReference type="ARBA" id="ARBA00022840"/>
    </source>
</evidence>
<dbReference type="GO" id="GO:0005737">
    <property type="term" value="C:cytoplasm"/>
    <property type="evidence" value="ECO:0007669"/>
    <property type="project" value="UniProtKB-SubCell"/>
</dbReference>
<dbReference type="PATRIC" id="fig|883081.3.peg.1496"/>
<dbReference type="Gene3D" id="1.20.5.340">
    <property type="match status" value="1"/>
</dbReference>
<dbReference type="InterPro" id="IPR010935">
    <property type="entry name" value="SMC_hinge"/>
</dbReference>
<dbReference type="SMART" id="SM00968">
    <property type="entry name" value="SMC_hinge"/>
    <property type="match status" value="1"/>
</dbReference>
<gene>
    <name evidence="7" type="primary">smc</name>
    <name evidence="10" type="ORF">HMPREF9698_01319</name>
</gene>
<dbReference type="STRING" id="883081.HMPREF9698_01319"/>
<dbReference type="GO" id="GO:0030261">
    <property type="term" value="P:chromosome condensation"/>
    <property type="evidence" value="ECO:0007669"/>
    <property type="project" value="InterPro"/>
</dbReference>
<dbReference type="PIRSF" id="PIRSF005719">
    <property type="entry name" value="SMC"/>
    <property type="match status" value="1"/>
</dbReference>
<dbReference type="GO" id="GO:0007059">
    <property type="term" value="P:chromosome segregation"/>
    <property type="evidence" value="ECO:0007669"/>
    <property type="project" value="UniProtKB-UniRule"/>
</dbReference>
<feature type="coiled-coil region" evidence="7">
    <location>
        <begin position="352"/>
        <end position="530"/>
    </location>
</feature>
<comment type="subcellular location">
    <subcellularLocation>
        <location evidence="1 7">Cytoplasm</location>
    </subcellularLocation>
</comment>
<keyword evidence="11" id="KW-1185">Reference proteome</keyword>
<dbReference type="CDD" id="cd03278">
    <property type="entry name" value="ABC_SMC_barmotin"/>
    <property type="match status" value="2"/>
</dbReference>
<dbReference type="AlphaFoldDB" id="K9E8L5"/>
<dbReference type="Pfam" id="PF02463">
    <property type="entry name" value="SMC_N"/>
    <property type="match status" value="1"/>
</dbReference>
<dbReference type="InterPro" id="IPR003395">
    <property type="entry name" value="RecF/RecN/SMC_N"/>
</dbReference>
<comment type="subunit">
    <text evidence="7">Homodimer.</text>
</comment>
<dbReference type="SUPFAM" id="SSF75553">
    <property type="entry name" value="Smc hinge domain"/>
    <property type="match status" value="1"/>
</dbReference>
<dbReference type="FunFam" id="3.40.50.300:FF:000984">
    <property type="entry name" value="Chromosome partition protein Smc"/>
    <property type="match status" value="1"/>
</dbReference>
<sequence length="1224" mass="138357">MLEGLVKEKNQSITEKLNPSKASHYQAPSKGKYRLQLKRLKIKGFKSFADPTTIEFDQGVTAVVGPNGSGKSNVIEAIRWVMGEQSAKSLRGGRMDDIIFSGTDQRKPMNIAQVTLTLDNSTGFLPIDYQEVSISRRLNRNGQSDYQINQQDCRLKDIVDLFLDSGLGKESFSIISQGEVESIFKAKPEDRRAIFEEAAGVFKYKVQKKEAGRKLEDTQGNLDRVEDILHELKSQVDPLKDQADQAQKYKDLQAQLKKTDVGLSVMQIKAYAKDLDQAKKDQQILKQKIQSLSQSLEEDRQTQDQLKGDQDQLSQKRDQVYNEIVGLIQAIEGKESDLALQAERAKHKQDYVQEKTKSIEANQADLEEVKRKLEAKDQDRVQVEESIDQLTQDLKAKRDRLALLQEDSDDRLEDLRADYIDLMQSKASLNNEDQSLKQDLTKFGMQNARQEKTQADLQAKLESSQADLNEKEKELDQVSQELNDLLDRFQQIDSDCKQFKDRYQGAEDRLRHLKQDYDRAKAQYTSLAQMQKSYSGYYSGVKKVMQNQGRLQGIIGTVADLITIPNQYLTAIDTSLGSSSQFIVVEDEASGRAAIDYLKQNKAGRATFLPLTTIKGRQVQAKLLQEAQTQPGYIGLASDLVTYDQKLTQIVHNLLGTTLLAQDLKSANQIAKAIHYRHRVVSLDGNMMNAGGSMTGGGNRSQQSPIFSQKDQMDHLQGKLKSLQPKIHDQEKQLQDLKAQNDRSQDDLEEIRSQGEAKRYRENNLKNAIAHLTDSIKSLQDQVKAGQFDQEERDREAQEAKDRLQAISQEKEQVLAQLEAINQEMEDLNTAKADSSKQEDQILAEIDRLSNDLGQKRENLASIKANLEGLKDQEDRFLTVIDDLKADIKSFQEEEVSQASRESLAAELKDLKADHQAKKDQEAQLKEREADLADQVQNLADQIKDQQDQIQDLTQAKNKNEVSQSRLEVNLDHQLNYLVEEYGVSFEEASQKPDLDMDAGQAKDQVKSLKTAISNLGPVNLNAIEEYQQVAQRYDFLAQQQADLIEAKSELHQTMKEMDQEVKSRFKAMFDQIKDRFAQVFPQLFGGGRAELRLTDPDDLLNTGVDIIAQPPGKSLSSLSLLSGGERALTAISLLFAIIQVSPVPFCILDEAEAALDESNVNRFGRYLQEFETDTQFIVITHRRGTMEEADRLYGITMQEKGVSKLISVRLSDVDQDGDWEEAR</sequence>
<comment type="domain">
    <text evidence="7">Contains large globular domains required for ATP hydrolysis at each terminus and a third globular domain forming a flexible hinge near the middle of the molecule. These domains are separated by coiled-coil structures.</text>
</comment>
<dbReference type="InterPro" id="IPR011890">
    <property type="entry name" value="SMC_prok"/>
</dbReference>
<dbReference type="Gene3D" id="3.30.70.1620">
    <property type="match status" value="1"/>
</dbReference>
<evidence type="ECO:0000313" key="10">
    <source>
        <dbReference type="EMBL" id="EKU93013.1"/>
    </source>
</evidence>